<dbReference type="GO" id="GO:0004222">
    <property type="term" value="F:metalloendopeptidase activity"/>
    <property type="evidence" value="ECO:0007669"/>
    <property type="project" value="InterPro"/>
</dbReference>
<dbReference type="InterPro" id="IPR042088">
    <property type="entry name" value="OligoPept_F_C"/>
</dbReference>
<evidence type="ECO:0000313" key="9">
    <source>
        <dbReference type="EMBL" id="MCA9381049.1"/>
    </source>
</evidence>
<dbReference type="Gene3D" id="1.20.140.70">
    <property type="entry name" value="Oligopeptidase f, N-terminal domain"/>
    <property type="match status" value="1"/>
</dbReference>
<dbReference type="AlphaFoldDB" id="A0A955L174"/>
<dbReference type="Gene3D" id="1.10.1370.20">
    <property type="entry name" value="Oligoendopeptidase f, C-terminal domain"/>
    <property type="match status" value="1"/>
</dbReference>
<organism evidence="9 10">
    <name type="scientific">Candidatus Dojkabacteria bacterium</name>
    <dbReference type="NCBI Taxonomy" id="2099670"/>
    <lineage>
        <taxon>Bacteria</taxon>
        <taxon>Candidatus Dojkabacteria</taxon>
    </lineage>
</organism>
<dbReference type="InterPro" id="IPR001567">
    <property type="entry name" value="Pept_M3A_M3B_dom"/>
</dbReference>
<keyword evidence="3 6" id="KW-0378">Hydrolase</keyword>
<accession>A0A955L174</accession>
<dbReference type="Proteomes" id="UP000775877">
    <property type="component" value="Unassembled WGS sequence"/>
</dbReference>
<evidence type="ECO:0000256" key="2">
    <source>
        <dbReference type="ARBA" id="ARBA00022723"/>
    </source>
</evidence>
<evidence type="ECO:0000259" key="8">
    <source>
        <dbReference type="Pfam" id="PF08439"/>
    </source>
</evidence>
<protein>
    <submittedName>
        <fullName evidence="9">M3 family oligoendopeptidase</fullName>
    </submittedName>
</protein>
<keyword evidence="5 6" id="KW-0482">Metalloprotease</keyword>
<reference evidence="9" key="1">
    <citation type="submission" date="2020-04" db="EMBL/GenBank/DDBJ databases">
        <authorList>
            <person name="Zhang T."/>
        </authorList>
    </citation>
    <scope>NUCLEOTIDE SEQUENCE</scope>
    <source>
        <strain evidence="9">HKST-UBA13</strain>
    </source>
</reference>
<comment type="caution">
    <text evidence="9">The sequence shown here is derived from an EMBL/GenBank/DDBJ whole genome shotgun (WGS) entry which is preliminary data.</text>
</comment>
<dbReference type="EMBL" id="JAGQLJ010000044">
    <property type="protein sequence ID" value="MCA9381049.1"/>
    <property type="molecule type" value="Genomic_DNA"/>
</dbReference>
<evidence type="ECO:0000256" key="1">
    <source>
        <dbReference type="ARBA" id="ARBA00022670"/>
    </source>
</evidence>
<feature type="domain" description="Peptidase M3A/M3B catalytic" evidence="7">
    <location>
        <begin position="196"/>
        <end position="573"/>
    </location>
</feature>
<dbReference type="CDD" id="cd09610">
    <property type="entry name" value="M3B_PepF"/>
    <property type="match status" value="1"/>
</dbReference>
<dbReference type="GO" id="GO:0046872">
    <property type="term" value="F:metal ion binding"/>
    <property type="evidence" value="ECO:0007669"/>
    <property type="project" value="UniProtKB-UniRule"/>
</dbReference>
<dbReference type="SUPFAM" id="SSF55486">
    <property type="entry name" value="Metalloproteases ('zincins'), catalytic domain"/>
    <property type="match status" value="1"/>
</dbReference>
<comment type="similarity">
    <text evidence="6">Belongs to the peptidase M3 family.</text>
</comment>
<reference evidence="9" key="2">
    <citation type="journal article" date="2021" name="Microbiome">
        <title>Successional dynamics and alternative stable states in a saline activated sludge microbial community over 9 years.</title>
        <authorList>
            <person name="Wang Y."/>
            <person name="Ye J."/>
            <person name="Ju F."/>
            <person name="Liu L."/>
            <person name="Boyd J.A."/>
            <person name="Deng Y."/>
            <person name="Parks D.H."/>
            <person name="Jiang X."/>
            <person name="Yin X."/>
            <person name="Woodcroft B.J."/>
            <person name="Tyson G.W."/>
            <person name="Hugenholtz P."/>
            <person name="Polz M.F."/>
            <person name="Zhang T."/>
        </authorList>
    </citation>
    <scope>NUCLEOTIDE SEQUENCE</scope>
    <source>
        <strain evidence="9">HKST-UBA13</strain>
    </source>
</reference>
<proteinExistence type="inferred from homology"/>
<evidence type="ECO:0000256" key="6">
    <source>
        <dbReference type="RuleBase" id="RU003435"/>
    </source>
</evidence>
<name>A0A955L174_9BACT</name>
<feature type="domain" description="Oligopeptidase F N-terminal" evidence="8">
    <location>
        <begin position="119"/>
        <end position="164"/>
    </location>
</feature>
<sequence length="592" mass="68790">MKQNWNLDVIANPDNFERIRKEVEESANNFVEKWNNNLEWLEKADVLKEALVEYSNWIDNYGEYDKEMYYYSMMLTLDEANAEIKAKYNSIHKLAVEIANKINFFEIRLSKVNSQIQTIFLESDSLKEYKHFLERLFRSGAHILSESEEKILTLKSKVSHNNWVDMLSSLLSEEEREVLNEEGNPDIKNFSEILELISNRDKKVRDKAAEVFNQILVDYVKVSENEINSVLENKQITDQIRGYNRPDESRFIADDITAESVETLVATVTKSFEISKRFYELKAKVLGLDKLEYHERNIEINNIYKKYPFDEAYTLVKNAFGNLDSELENIFVRLFQNGQVDVNPKKGKAGGAFCITVNRKLPTLVMLNHTNSLTDVTTMAHEFGHGINFELSQIQNGLNYDFPMCTAETASTFCEDYVIKELLKDADDETKFNMYMMKLNSDVSTIFRQIAFYNFETELHAEHKKLGYLSKEQIGKIFQKHMQSYMGDSVIQSEGSENWWIYVTHFRRFFYVYSYAFGLLVSKVLQSRVESNPKYINEVKQFFGAGNSNSPEELLKDINIDISSSNVWEEGLKLIENTLGETISLGEKLGKI</sequence>
<comment type="cofactor">
    <cofactor evidence="6">
        <name>Zn(2+)</name>
        <dbReference type="ChEBI" id="CHEBI:29105"/>
    </cofactor>
    <text evidence="6">Binds 1 zinc ion.</text>
</comment>
<dbReference type="Pfam" id="PF01432">
    <property type="entry name" value="Peptidase_M3"/>
    <property type="match status" value="1"/>
</dbReference>
<dbReference type="Pfam" id="PF08439">
    <property type="entry name" value="Peptidase_M3_N"/>
    <property type="match status" value="1"/>
</dbReference>
<dbReference type="InterPro" id="IPR013647">
    <property type="entry name" value="OligopepF_N_dom"/>
</dbReference>
<dbReference type="GO" id="GO:0006508">
    <property type="term" value="P:proteolysis"/>
    <property type="evidence" value="ECO:0007669"/>
    <property type="project" value="UniProtKB-KW"/>
</dbReference>
<keyword evidence="2 6" id="KW-0479">Metal-binding</keyword>
<evidence type="ECO:0000256" key="3">
    <source>
        <dbReference type="ARBA" id="ARBA00022801"/>
    </source>
</evidence>
<evidence type="ECO:0000259" key="7">
    <source>
        <dbReference type="Pfam" id="PF01432"/>
    </source>
</evidence>
<evidence type="ECO:0000313" key="10">
    <source>
        <dbReference type="Proteomes" id="UP000775877"/>
    </source>
</evidence>
<keyword evidence="4 6" id="KW-0862">Zinc</keyword>
<evidence type="ECO:0000256" key="5">
    <source>
        <dbReference type="ARBA" id="ARBA00023049"/>
    </source>
</evidence>
<keyword evidence="1 6" id="KW-0645">Protease</keyword>
<gene>
    <name evidence="9" type="ORF">KC678_02190</name>
</gene>
<evidence type="ECO:0000256" key="4">
    <source>
        <dbReference type="ARBA" id="ARBA00022833"/>
    </source>
</evidence>